<proteinExistence type="predicted"/>
<name>A0ABR3Q7Q2_9TREE</name>
<accession>A0ABR3Q7Q2</accession>
<dbReference type="Proteomes" id="UP001565368">
    <property type="component" value="Unassembled WGS sequence"/>
</dbReference>
<dbReference type="RefSeq" id="XP_069210712.1">
    <property type="nucleotide sequence ID" value="XM_069350326.1"/>
</dbReference>
<comment type="caution">
    <text evidence="2">The sequence shown here is derived from an EMBL/GenBank/DDBJ whole genome shotgun (WGS) entry which is preliminary data.</text>
</comment>
<feature type="region of interest" description="Disordered" evidence="1">
    <location>
        <begin position="1"/>
        <end position="22"/>
    </location>
</feature>
<dbReference type="EMBL" id="JBBXJM010000002">
    <property type="protein sequence ID" value="KAL1410768.1"/>
    <property type="molecule type" value="Genomic_DNA"/>
</dbReference>
<evidence type="ECO:0000313" key="3">
    <source>
        <dbReference type="Proteomes" id="UP001565368"/>
    </source>
</evidence>
<evidence type="ECO:0000256" key="1">
    <source>
        <dbReference type="SAM" id="MobiDB-lite"/>
    </source>
</evidence>
<gene>
    <name evidence="2" type="ORF">Q8F55_001710</name>
</gene>
<protein>
    <submittedName>
        <fullName evidence="2">Uncharacterized protein</fullName>
    </submittedName>
</protein>
<evidence type="ECO:0000313" key="2">
    <source>
        <dbReference type="EMBL" id="KAL1410768.1"/>
    </source>
</evidence>
<organism evidence="2 3">
    <name type="scientific">Vanrija albida</name>
    <dbReference type="NCBI Taxonomy" id="181172"/>
    <lineage>
        <taxon>Eukaryota</taxon>
        <taxon>Fungi</taxon>
        <taxon>Dikarya</taxon>
        <taxon>Basidiomycota</taxon>
        <taxon>Agaricomycotina</taxon>
        <taxon>Tremellomycetes</taxon>
        <taxon>Trichosporonales</taxon>
        <taxon>Trichosporonaceae</taxon>
        <taxon>Vanrija</taxon>
    </lineage>
</organism>
<dbReference type="GeneID" id="95982753"/>
<keyword evidence="3" id="KW-1185">Reference proteome</keyword>
<sequence>MPPRKPKPRPKPKRKPSATPHLVAHSLLSRPDDPKKLRHALATIRGRAKLPPGTSYTCWHRAAFPSALGDEDARSGVEAAAWRLTHAIVAPAPSDDEDSGDTLVLSAALVDVLLTDEEFDALDALFPLVPGADVNAAPGAHAYDVRGQRVTNYLLDLVARTLAMAAAHSCVLFVSNGVRHVRVSGLGGYAFVFDGGESPGAMCEKSIGWRSSGEVVRPGAHVKLFTALLDAAVEVVHQGAGAAGAAETAAAAADD</sequence>
<reference evidence="2 3" key="1">
    <citation type="submission" date="2023-08" db="EMBL/GenBank/DDBJ databases">
        <title>Annotated Genome Sequence of Vanrija albida AlHP1.</title>
        <authorList>
            <person name="Herzog R."/>
        </authorList>
    </citation>
    <scope>NUCLEOTIDE SEQUENCE [LARGE SCALE GENOMIC DNA]</scope>
    <source>
        <strain evidence="2 3">AlHP1</strain>
    </source>
</reference>
<feature type="compositionally biased region" description="Basic residues" evidence="1">
    <location>
        <begin position="1"/>
        <end position="16"/>
    </location>
</feature>